<dbReference type="InterPro" id="IPR001138">
    <property type="entry name" value="Zn2Cys6_DnaBD"/>
</dbReference>
<keyword evidence="9" id="KW-1185">Reference proteome</keyword>
<evidence type="ECO:0000256" key="6">
    <source>
        <dbReference type="SAM" id="MobiDB-lite"/>
    </source>
</evidence>
<evidence type="ECO:0000313" key="8">
    <source>
        <dbReference type="EMBL" id="EXJ57314.1"/>
    </source>
</evidence>
<dbReference type="GO" id="GO:0005634">
    <property type="term" value="C:nucleus"/>
    <property type="evidence" value="ECO:0007669"/>
    <property type="project" value="UniProtKB-SubCell"/>
</dbReference>
<evidence type="ECO:0000256" key="3">
    <source>
        <dbReference type="ARBA" id="ARBA00023125"/>
    </source>
</evidence>
<dbReference type="PROSITE" id="PS00463">
    <property type="entry name" value="ZN2_CY6_FUNGAL_1"/>
    <property type="match status" value="1"/>
</dbReference>
<dbReference type="RefSeq" id="XP_007759848.1">
    <property type="nucleotide sequence ID" value="XM_007761658.1"/>
</dbReference>
<name>W9WFK8_9EURO</name>
<evidence type="ECO:0000256" key="2">
    <source>
        <dbReference type="ARBA" id="ARBA00023015"/>
    </source>
</evidence>
<sequence>MSAEVDLGSSAVQALRESFGDRKPIDISRKITACVACRKQKIKCHMGDGVPPCTRCRKRGLSCVVNRSLQMLLESDVAWKANIEEKLRQLEDSVNLLNQRSGSGSNAPPDALPQPSAPQLPSQPDATMTTATTTEQPQQREQGWEVVMDMDRGPAVIPASCVSEVSDASPTATRQTLVDDFDLIDRGIISLDDAESFFRLYARRLDHFLYTILAEHDSLASVRKSSPLLTAAICAVGALHTPSNLYYACYQHFVSLASSRMFSKRNNHDDVRAFCIGAFWLSDISWTLVGAGK</sequence>
<keyword evidence="2" id="KW-0805">Transcription regulation</keyword>
<accession>W9WFK8</accession>
<dbReference type="HOGENOM" id="CLU_1030977_0_0_1"/>
<dbReference type="CDD" id="cd00067">
    <property type="entry name" value="GAL4"/>
    <property type="match status" value="1"/>
</dbReference>
<proteinExistence type="predicted"/>
<protein>
    <recommendedName>
        <fullName evidence="7">Zn(2)-C6 fungal-type domain-containing protein</fullName>
    </recommendedName>
</protein>
<comment type="caution">
    <text evidence="8">The sequence shown here is derived from an EMBL/GenBank/DDBJ whole genome shotgun (WGS) entry which is preliminary data.</text>
</comment>
<dbReference type="STRING" id="1182544.W9WFK8"/>
<evidence type="ECO:0000256" key="5">
    <source>
        <dbReference type="ARBA" id="ARBA00023242"/>
    </source>
</evidence>
<feature type="region of interest" description="Disordered" evidence="6">
    <location>
        <begin position="98"/>
        <end position="141"/>
    </location>
</feature>
<dbReference type="VEuPathDB" id="FungiDB:A1O7_07661"/>
<dbReference type="PANTHER" id="PTHR31845">
    <property type="entry name" value="FINGER DOMAIN PROTEIN, PUTATIVE-RELATED"/>
    <property type="match status" value="1"/>
</dbReference>
<dbReference type="GO" id="GO:0008270">
    <property type="term" value="F:zinc ion binding"/>
    <property type="evidence" value="ECO:0007669"/>
    <property type="project" value="InterPro"/>
</dbReference>
<dbReference type="Gene3D" id="4.10.240.10">
    <property type="entry name" value="Zn(2)-C6 fungal-type DNA-binding domain"/>
    <property type="match status" value="1"/>
</dbReference>
<dbReference type="InterPro" id="IPR036864">
    <property type="entry name" value="Zn2-C6_fun-type_DNA-bd_sf"/>
</dbReference>
<dbReference type="SUPFAM" id="SSF57701">
    <property type="entry name" value="Zn2/Cys6 DNA-binding domain"/>
    <property type="match status" value="1"/>
</dbReference>
<dbReference type="Proteomes" id="UP000019473">
    <property type="component" value="Unassembled WGS sequence"/>
</dbReference>
<gene>
    <name evidence="8" type="ORF">A1O7_07661</name>
</gene>
<evidence type="ECO:0000313" key="9">
    <source>
        <dbReference type="Proteomes" id="UP000019473"/>
    </source>
</evidence>
<dbReference type="GeneID" id="19182233"/>
<evidence type="ECO:0000256" key="4">
    <source>
        <dbReference type="ARBA" id="ARBA00023163"/>
    </source>
</evidence>
<dbReference type="PROSITE" id="PS50048">
    <property type="entry name" value="ZN2_CY6_FUNGAL_2"/>
    <property type="match status" value="1"/>
</dbReference>
<dbReference type="Pfam" id="PF00172">
    <property type="entry name" value="Zn_clus"/>
    <property type="match status" value="1"/>
</dbReference>
<keyword evidence="4" id="KW-0804">Transcription</keyword>
<feature type="domain" description="Zn(2)-C6 fungal-type" evidence="7">
    <location>
        <begin position="33"/>
        <end position="65"/>
    </location>
</feature>
<keyword evidence="3" id="KW-0238">DNA-binding</keyword>
<organism evidence="8 9">
    <name type="scientific">Cladophialophora yegresii CBS 114405</name>
    <dbReference type="NCBI Taxonomy" id="1182544"/>
    <lineage>
        <taxon>Eukaryota</taxon>
        <taxon>Fungi</taxon>
        <taxon>Dikarya</taxon>
        <taxon>Ascomycota</taxon>
        <taxon>Pezizomycotina</taxon>
        <taxon>Eurotiomycetes</taxon>
        <taxon>Chaetothyriomycetidae</taxon>
        <taxon>Chaetothyriales</taxon>
        <taxon>Herpotrichiellaceae</taxon>
        <taxon>Cladophialophora</taxon>
    </lineage>
</organism>
<feature type="compositionally biased region" description="Low complexity" evidence="6">
    <location>
        <begin position="119"/>
        <end position="134"/>
    </location>
</feature>
<dbReference type="GO" id="GO:0000981">
    <property type="term" value="F:DNA-binding transcription factor activity, RNA polymerase II-specific"/>
    <property type="evidence" value="ECO:0007669"/>
    <property type="project" value="InterPro"/>
</dbReference>
<dbReference type="GO" id="GO:0000976">
    <property type="term" value="F:transcription cis-regulatory region binding"/>
    <property type="evidence" value="ECO:0007669"/>
    <property type="project" value="TreeGrafter"/>
</dbReference>
<dbReference type="eggNOG" id="ENOG502QW6D">
    <property type="taxonomic scope" value="Eukaryota"/>
</dbReference>
<comment type="subcellular location">
    <subcellularLocation>
        <location evidence="1">Nucleus</location>
    </subcellularLocation>
</comment>
<dbReference type="EMBL" id="AMGW01000005">
    <property type="protein sequence ID" value="EXJ57314.1"/>
    <property type="molecule type" value="Genomic_DNA"/>
</dbReference>
<evidence type="ECO:0000256" key="1">
    <source>
        <dbReference type="ARBA" id="ARBA00004123"/>
    </source>
</evidence>
<dbReference type="PANTHER" id="PTHR31845:SF17">
    <property type="entry name" value="ZN(II)2CYS6 TRANSCRIPTION FACTOR (EUROFUNG)"/>
    <property type="match status" value="1"/>
</dbReference>
<dbReference type="SMART" id="SM00066">
    <property type="entry name" value="GAL4"/>
    <property type="match status" value="1"/>
</dbReference>
<evidence type="ECO:0000259" key="7">
    <source>
        <dbReference type="PROSITE" id="PS50048"/>
    </source>
</evidence>
<keyword evidence="5" id="KW-0539">Nucleus</keyword>
<dbReference type="OrthoDB" id="4060227at2759"/>
<dbReference type="AlphaFoldDB" id="W9WFK8"/>
<dbReference type="InterPro" id="IPR051089">
    <property type="entry name" value="prtT"/>
</dbReference>
<reference evidence="8 9" key="1">
    <citation type="submission" date="2013-03" db="EMBL/GenBank/DDBJ databases">
        <title>The Genome Sequence of Cladophialophora yegresii CBS 114405.</title>
        <authorList>
            <consortium name="The Broad Institute Genomics Platform"/>
            <person name="Cuomo C."/>
            <person name="de Hoog S."/>
            <person name="Gorbushina A."/>
            <person name="Walker B."/>
            <person name="Young S.K."/>
            <person name="Zeng Q."/>
            <person name="Gargeya S."/>
            <person name="Fitzgerald M."/>
            <person name="Haas B."/>
            <person name="Abouelleil A."/>
            <person name="Allen A.W."/>
            <person name="Alvarado L."/>
            <person name="Arachchi H.M."/>
            <person name="Berlin A.M."/>
            <person name="Chapman S.B."/>
            <person name="Gainer-Dewar J."/>
            <person name="Goldberg J."/>
            <person name="Griggs A."/>
            <person name="Gujja S."/>
            <person name="Hansen M."/>
            <person name="Howarth C."/>
            <person name="Imamovic A."/>
            <person name="Ireland A."/>
            <person name="Larimer J."/>
            <person name="McCowan C."/>
            <person name="Murphy C."/>
            <person name="Pearson M."/>
            <person name="Poon T.W."/>
            <person name="Priest M."/>
            <person name="Roberts A."/>
            <person name="Saif S."/>
            <person name="Shea T."/>
            <person name="Sisk P."/>
            <person name="Sykes S."/>
            <person name="Wortman J."/>
            <person name="Nusbaum C."/>
            <person name="Birren B."/>
        </authorList>
    </citation>
    <scope>NUCLEOTIDE SEQUENCE [LARGE SCALE GENOMIC DNA]</scope>
    <source>
        <strain evidence="8 9">CBS 114405</strain>
    </source>
</reference>